<protein>
    <recommendedName>
        <fullName evidence="6">Bee-milk protein</fullName>
    </recommendedName>
</protein>
<dbReference type="Gene3D" id="2.120.10.30">
    <property type="entry name" value="TolB, C-terminal domain"/>
    <property type="match status" value="1"/>
</dbReference>
<reference evidence="5" key="1">
    <citation type="submission" date="2015-12" db="EMBL/GenBank/DDBJ databases">
        <title>De novo transcriptome assembly of four potential Pierce s Disease insect vectors from Arizona vineyards.</title>
        <authorList>
            <person name="Tassone E.E."/>
        </authorList>
    </citation>
    <scope>NUCLEOTIDE SEQUENCE</scope>
</reference>
<comment type="subcellular location">
    <subcellularLocation>
        <location evidence="1">Secreted</location>
    </subcellularLocation>
</comment>
<evidence type="ECO:0008006" key="6">
    <source>
        <dbReference type="Google" id="ProtNLM"/>
    </source>
</evidence>
<dbReference type="GO" id="GO:0005576">
    <property type="term" value="C:extracellular region"/>
    <property type="evidence" value="ECO:0007669"/>
    <property type="project" value="UniProtKB-SubCell"/>
</dbReference>
<dbReference type="InterPro" id="IPR017996">
    <property type="entry name" value="MRJP/yellow-related"/>
</dbReference>
<evidence type="ECO:0000256" key="4">
    <source>
        <dbReference type="SAM" id="SignalP"/>
    </source>
</evidence>
<dbReference type="AlphaFoldDB" id="A0A1B6DCX9"/>
<feature type="signal peptide" evidence="4">
    <location>
        <begin position="1"/>
        <end position="20"/>
    </location>
</feature>
<accession>A0A1B6DCX9</accession>
<dbReference type="PANTHER" id="PTHR10009">
    <property type="entry name" value="PROTEIN YELLOW-RELATED"/>
    <property type="match status" value="1"/>
</dbReference>
<dbReference type="EMBL" id="GEDC01013741">
    <property type="protein sequence ID" value="JAS23557.1"/>
    <property type="molecule type" value="Transcribed_RNA"/>
</dbReference>
<sequence length="414" mass="46902">MKLLYTVVFVLVHVTPPCELTNTRLTGVFNWTTITYQISQEETKAAIESGRYIPENNLALGIERWNNKLFVTVPRFKPGVLATLNYISLANMNSSNKSPDLIPYPNLEANTGTVTTWPPKLQSACRIRVDSCDRLWVMDTGIIDILAQPKQQMPPTIFIYDLKNDELLYTYPFKDKVDYNENSFFPNIIVDVTSANCEQAYAYIPDIGNYKVIVYSLQNNQTHIVTHNYFHFDPLSGDFTSNGVHFQWQDGVFGMALSPVDRDGFRLVYFHPLASTMEFAVSSKYLQNSTLAKENLKAFKVLGNRGINGQSSASFLDEETGVLFYTQINRNAVACWNSFKGEEYNEKTQGVVADDEETLSFPNDIKVDKTGILWVINSPLPEFMIAGLNKNNINFRIFMAPVRQAIKGTSCDEM</sequence>
<keyword evidence="3" id="KW-0964">Secreted</keyword>
<dbReference type="SUPFAM" id="SSF101898">
    <property type="entry name" value="NHL repeat"/>
    <property type="match status" value="1"/>
</dbReference>
<dbReference type="PANTHER" id="PTHR10009:SF11">
    <property type="entry name" value="RH54244P"/>
    <property type="match status" value="1"/>
</dbReference>
<dbReference type="Pfam" id="PF03022">
    <property type="entry name" value="MRJP"/>
    <property type="match status" value="1"/>
</dbReference>
<gene>
    <name evidence="5" type="ORF">g.36</name>
</gene>
<keyword evidence="4" id="KW-0732">Signal</keyword>
<name>A0A1B6DCX9_9HEMI</name>
<evidence type="ECO:0000256" key="2">
    <source>
        <dbReference type="ARBA" id="ARBA00009127"/>
    </source>
</evidence>
<feature type="chain" id="PRO_5008581158" description="Bee-milk protein" evidence="4">
    <location>
        <begin position="21"/>
        <end position="414"/>
    </location>
</feature>
<dbReference type="InterPro" id="IPR011042">
    <property type="entry name" value="6-blade_b-propeller_TolB-like"/>
</dbReference>
<comment type="similarity">
    <text evidence="2">Belongs to the major royal jelly protein family.</text>
</comment>
<proteinExistence type="inferred from homology"/>
<organism evidence="5">
    <name type="scientific">Clastoptera arizonana</name>
    <name type="common">Arizona spittle bug</name>
    <dbReference type="NCBI Taxonomy" id="38151"/>
    <lineage>
        <taxon>Eukaryota</taxon>
        <taxon>Metazoa</taxon>
        <taxon>Ecdysozoa</taxon>
        <taxon>Arthropoda</taxon>
        <taxon>Hexapoda</taxon>
        <taxon>Insecta</taxon>
        <taxon>Pterygota</taxon>
        <taxon>Neoptera</taxon>
        <taxon>Paraneoptera</taxon>
        <taxon>Hemiptera</taxon>
        <taxon>Auchenorrhyncha</taxon>
        <taxon>Cercopoidea</taxon>
        <taxon>Clastopteridae</taxon>
        <taxon>Clastoptera</taxon>
    </lineage>
</organism>
<evidence type="ECO:0000256" key="3">
    <source>
        <dbReference type="ARBA" id="ARBA00022525"/>
    </source>
</evidence>
<evidence type="ECO:0000313" key="5">
    <source>
        <dbReference type="EMBL" id="JAS23557.1"/>
    </source>
</evidence>
<evidence type="ECO:0000256" key="1">
    <source>
        <dbReference type="ARBA" id="ARBA00004613"/>
    </source>
</evidence>